<name>A0A095U3P6_9FLAO</name>
<dbReference type="RefSeq" id="WP_035125290.1">
    <property type="nucleotide sequence ID" value="NZ_JRHH01000002.1"/>
</dbReference>
<accession>A0A095U3P6</accession>
<evidence type="ECO:0008006" key="3">
    <source>
        <dbReference type="Google" id="ProtNLM"/>
    </source>
</evidence>
<dbReference type="eggNOG" id="ENOG5030HX5">
    <property type="taxonomic scope" value="Bacteria"/>
</dbReference>
<gene>
    <name evidence="1" type="ORF">LG45_06055</name>
</gene>
<comment type="caution">
    <text evidence="1">The sequence shown here is derived from an EMBL/GenBank/DDBJ whole genome shotgun (WGS) entry which is preliminary data.</text>
</comment>
<keyword evidence="2" id="KW-1185">Reference proteome</keyword>
<protein>
    <recommendedName>
        <fullName evidence="3">Membrane or secreted protein</fullName>
    </recommendedName>
</protein>
<dbReference type="Proteomes" id="UP000029554">
    <property type="component" value="Unassembled WGS sequence"/>
</dbReference>
<dbReference type="EMBL" id="JRHH01000002">
    <property type="protein sequence ID" value="KGD69193.1"/>
    <property type="molecule type" value="Genomic_DNA"/>
</dbReference>
<dbReference type="OrthoDB" id="1437325at2"/>
<sequence length="220" mass="25085">MKKNLVLIVLFILPIVAYLFFASGVNSFSKLPVITTKISELGELKSTNDKSVKLASKITILGFAGTDVYEKRGGYFNLSQKIYNRYREFKDFQVVILVPVGAEKQVEVVLNKLKAVSNMSNWHFVFATPQEIEAVYKSMKLQNPIDVSKGSNTVYIIDKELSLRGRKGKNNKDEEEYREGYNTSLVSELHNEMTDDVRIILAEYRLALKKNNADRKKYGL</sequence>
<dbReference type="AlphaFoldDB" id="A0A095U3P6"/>
<organism evidence="1 2">
    <name type="scientific">Flavobacterium aquatile LMG 4008 = ATCC 11947</name>
    <dbReference type="NCBI Taxonomy" id="1453498"/>
    <lineage>
        <taxon>Bacteria</taxon>
        <taxon>Pseudomonadati</taxon>
        <taxon>Bacteroidota</taxon>
        <taxon>Flavobacteriia</taxon>
        <taxon>Flavobacteriales</taxon>
        <taxon>Flavobacteriaceae</taxon>
        <taxon>Flavobacterium</taxon>
    </lineage>
</organism>
<reference evidence="1 2" key="1">
    <citation type="submission" date="2014-09" db="EMBL/GenBank/DDBJ databases">
        <title>Whole Genome Shotgun of Flavobacterium aquatile LMG 4008.</title>
        <authorList>
            <person name="Gale A.N."/>
            <person name="Pipes S.E."/>
            <person name="Newman J.D."/>
        </authorList>
    </citation>
    <scope>NUCLEOTIDE SEQUENCE [LARGE SCALE GENOMIC DNA]</scope>
    <source>
        <strain evidence="1 2">LMG 4008</strain>
    </source>
</reference>
<evidence type="ECO:0000313" key="2">
    <source>
        <dbReference type="Proteomes" id="UP000029554"/>
    </source>
</evidence>
<proteinExistence type="predicted"/>
<dbReference type="STRING" id="1453498.LG45_06055"/>
<evidence type="ECO:0000313" key="1">
    <source>
        <dbReference type="EMBL" id="KGD69193.1"/>
    </source>
</evidence>